<evidence type="ECO:0000313" key="2">
    <source>
        <dbReference type="Proteomes" id="UP001057402"/>
    </source>
</evidence>
<organism evidence="1 2">
    <name type="scientific">Melastoma candidum</name>
    <dbReference type="NCBI Taxonomy" id="119954"/>
    <lineage>
        <taxon>Eukaryota</taxon>
        <taxon>Viridiplantae</taxon>
        <taxon>Streptophyta</taxon>
        <taxon>Embryophyta</taxon>
        <taxon>Tracheophyta</taxon>
        <taxon>Spermatophyta</taxon>
        <taxon>Magnoliopsida</taxon>
        <taxon>eudicotyledons</taxon>
        <taxon>Gunneridae</taxon>
        <taxon>Pentapetalae</taxon>
        <taxon>rosids</taxon>
        <taxon>malvids</taxon>
        <taxon>Myrtales</taxon>
        <taxon>Melastomataceae</taxon>
        <taxon>Melastomatoideae</taxon>
        <taxon>Melastomateae</taxon>
        <taxon>Melastoma</taxon>
    </lineage>
</organism>
<keyword evidence="2" id="KW-1185">Reference proteome</keyword>
<protein>
    <submittedName>
        <fullName evidence="1">Uncharacterized protein</fullName>
    </submittedName>
</protein>
<name>A0ACB9P2S3_9MYRT</name>
<evidence type="ECO:0000313" key="1">
    <source>
        <dbReference type="EMBL" id="KAI4342738.1"/>
    </source>
</evidence>
<gene>
    <name evidence="1" type="ORF">MLD38_027325</name>
</gene>
<accession>A0ACB9P2S3</accession>
<reference evidence="2" key="1">
    <citation type="journal article" date="2023" name="Front. Plant Sci.">
        <title>Chromosomal-level genome assembly of Melastoma candidum provides insights into trichome evolution.</title>
        <authorList>
            <person name="Zhong Y."/>
            <person name="Wu W."/>
            <person name="Sun C."/>
            <person name="Zou P."/>
            <person name="Liu Y."/>
            <person name="Dai S."/>
            <person name="Zhou R."/>
        </authorList>
    </citation>
    <scope>NUCLEOTIDE SEQUENCE [LARGE SCALE GENOMIC DNA]</scope>
</reference>
<dbReference type="Proteomes" id="UP001057402">
    <property type="component" value="Chromosome 7"/>
</dbReference>
<dbReference type="EMBL" id="CM042886">
    <property type="protein sequence ID" value="KAI4342738.1"/>
    <property type="molecule type" value="Genomic_DNA"/>
</dbReference>
<comment type="caution">
    <text evidence="1">The sequence shown here is derived from an EMBL/GenBank/DDBJ whole genome shotgun (WGS) entry which is preliminary data.</text>
</comment>
<sequence>MEYAARTSPREAREAIRRLREGINSVLSRWHGLRLAVDNQWGGRDSARKYASLVDDIFSWIYLSRGVVCVEELECFLHESMLLTFNTEVEDGSIEDVAEQLMLLCQEHRTQ</sequence>
<proteinExistence type="predicted"/>